<comment type="caution">
    <text evidence="3">The sequence shown here is derived from an EMBL/GenBank/DDBJ whole genome shotgun (WGS) entry which is preliminary data.</text>
</comment>
<evidence type="ECO:0000259" key="2">
    <source>
        <dbReference type="Pfam" id="PF03703"/>
    </source>
</evidence>
<protein>
    <recommendedName>
        <fullName evidence="2">YdbS-like PH domain-containing protein</fullName>
    </recommendedName>
</protein>
<proteinExistence type="predicted"/>
<evidence type="ECO:0000313" key="3">
    <source>
        <dbReference type="EMBL" id="OGF33432.1"/>
    </source>
</evidence>
<feature type="domain" description="YdbS-like PH" evidence="2">
    <location>
        <begin position="103"/>
        <end position="165"/>
    </location>
</feature>
<dbReference type="PANTHER" id="PTHR37938">
    <property type="entry name" value="BLL0215 PROTEIN"/>
    <property type="match status" value="1"/>
</dbReference>
<dbReference type="EMBL" id="MFGJ01000001">
    <property type="protein sequence ID" value="OGF33432.1"/>
    <property type="molecule type" value="Genomic_DNA"/>
</dbReference>
<sequence length="181" mass="21257">MYTRTHIPNQKDNEKVLLFFRRHWITVVKIILLSLFIALIPIIFYLLFARGYAYLEIPAFRAIYFLLNSIYALFIILFAFTNFIDYYLDVWIVTNLRIINIEQKGLFAREMSEKDLGRMQDITSDVKGFLPTILNYGDVHIQTAGEEQRFVFKQIPNAEEVTRTISNIVSQYGPKTSENID</sequence>
<dbReference type="STRING" id="1798002.A2478_01920"/>
<dbReference type="Proteomes" id="UP000179001">
    <property type="component" value="Unassembled WGS sequence"/>
</dbReference>
<accession>A0A1F5T3D5</accession>
<reference evidence="3 4" key="1">
    <citation type="journal article" date="2016" name="Nat. Commun.">
        <title>Thousands of microbial genomes shed light on interconnected biogeochemical processes in an aquifer system.</title>
        <authorList>
            <person name="Anantharaman K."/>
            <person name="Brown C.T."/>
            <person name="Hug L.A."/>
            <person name="Sharon I."/>
            <person name="Castelle C.J."/>
            <person name="Probst A.J."/>
            <person name="Thomas B.C."/>
            <person name="Singh A."/>
            <person name="Wilkins M.J."/>
            <person name="Karaoz U."/>
            <person name="Brodie E.L."/>
            <person name="Williams K.H."/>
            <person name="Hubbard S.S."/>
            <person name="Banfield J.F."/>
        </authorList>
    </citation>
    <scope>NUCLEOTIDE SEQUENCE [LARGE SCALE GENOMIC DNA]</scope>
</reference>
<dbReference type="Pfam" id="PF03703">
    <property type="entry name" value="bPH_2"/>
    <property type="match status" value="1"/>
</dbReference>
<feature type="transmembrane region" description="Helical" evidence="1">
    <location>
        <begin position="24"/>
        <end position="48"/>
    </location>
</feature>
<evidence type="ECO:0000256" key="1">
    <source>
        <dbReference type="SAM" id="Phobius"/>
    </source>
</evidence>
<name>A0A1F5T3D5_9BACT</name>
<keyword evidence="1" id="KW-0472">Membrane</keyword>
<organism evidence="3 4">
    <name type="scientific">Candidatus Falkowbacteria bacterium RIFOXYC2_FULL_36_12</name>
    <dbReference type="NCBI Taxonomy" id="1798002"/>
    <lineage>
        <taxon>Bacteria</taxon>
        <taxon>Candidatus Falkowiibacteriota</taxon>
    </lineage>
</organism>
<dbReference type="PANTHER" id="PTHR37938:SF1">
    <property type="entry name" value="BLL0215 PROTEIN"/>
    <property type="match status" value="1"/>
</dbReference>
<feature type="transmembrane region" description="Helical" evidence="1">
    <location>
        <begin position="60"/>
        <end position="80"/>
    </location>
</feature>
<keyword evidence="1" id="KW-0812">Transmembrane</keyword>
<gene>
    <name evidence="3" type="ORF">A2478_01920</name>
</gene>
<keyword evidence="1" id="KW-1133">Transmembrane helix</keyword>
<evidence type="ECO:0000313" key="4">
    <source>
        <dbReference type="Proteomes" id="UP000179001"/>
    </source>
</evidence>
<dbReference type="InterPro" id="IPR005182">
    <property type="entry name" value="YdbS-like_PH"/>
</dbReference>
<dbReference type="AlphaFoldDB" id="A0A1F5T3D5"/>